<evidence type="ECO:0008006" key="6">
    <source>
        <dbReference type="Google" id="ProtNLM"/>
    </source>
</evidence>
<name>A0A1S1Q9Z6_9ACTN</name>
<dbReference type="Pfam" id="PF13676">
    <property type="entry name" value="TIR_2"/>
    <property type="match status" value="1"/>
</dbReference>
<evidence type="ECO:0000313" key="5">
    <source>
        <dbReference type="Proteomes" id="UP000179627"/>
    </source>
</evidence>
<feature type="compositionally biased region" description="Pro residues" evidence="1">
    <location>
        <begin position="315"/>
        <end position="325"/>
    </location>
</feature>
<dbReference type="InterPro" id="IPR013783">
    <property type="entry name" value="Ig-like_fold"/>
</dbReference>
<dbReference type="Pfam" id="PF18911">
    <property type="entry name" value="PKD_4"/>
    <property type="match status" value="1"/>
</dbReference>
<feature type="region of interest" description="Disordered" evidence="1">
    <location>
        <begin position="167"/>
        <end position="195"/>
    </location>
</feature>
<dbReference type="RefSeq" id="WP_071088181.1">
    <property type="nucleotide sequence ID" value="NZ_MBLM01000142.1"/>
</dbReference>
<keyword evidence="5" id="KW-1185">Reference proteome</keyword>
<dbReference type="InterPro" id="IPR000157">
    <property type="entry name" value="TIR_dom"/>
</dbReference>
<evidence type="ECO:0000256" key="1">
    <source>
        <dbReference type="SAM" id="MobiDB-lite"/>
    </source>
</evidence>
<dbReference type="EMBL" id="MBLM01000142">
    <property type="protein sequence ID" value="OHV31678.1"/>
    <property type="molecule type" value="Genomic_DNA"/>
</dbReference>
<evidence type="ECO:0000259" key="2">
    <source>
        <dbReference type="PROSITE" id="PS50093"/>
    </source>
</evidence>
<dbReference type="AlphaFoldDB" id="A0A1S1Q9Z6"/>
<dbReference type="SUPFAM" id="SSF52200">
    <property type="entry name" value="Toll/Interleukin receptor TIR domain"/>
    <property type="match status" value="1"/>
</dbReference>
<dbReference type="Gene3D" id="3.40.50.10140">
    <property type="entry name" value="Toll/interleukin-1 receptor homology (TIR) domain"/>
    <property type="match status" value="1"/>
</dbReference>
<dbReference type="Proteomes" id="UP000179627">
    <property type="component" value="Unassembled WGS sequence"/>
</dbReference>
<evidence type="ECO:0000313" key="4">
    <source>
        <dbReference type="EMBL" id="OHV31678.1"/>
    </source>
</evidence>
<reference evidence="5" key="1">
    <citation type="submission" date="2016-07" db="EMBL/GenBank/DDBJ databases">
        <title>Sequence Frankia sp. strain CcI1.17.</title>
        <authorList>
            <person name="Ghodhbane-Gtari F."/>
            <person name="Swanson E."/>
            <person name="Gueddou A."/>
            <person name="Morris K."/>
            <person name="Hezbri K."/>
            <person name="Ktari A."/>
            <person name="Nouioui I."/>
            <person name="Abebe-Akele F."/>
            <person name="Simpson S."/>
            <person name="Thomas K."/>
            <person name="Gtari M."/>
            <person name="Tisa L.S."/>
            <person name="Hurst S."/>
        </authorList>
    </citation>
    <scope>NUCLEOTIDE SEQUENCE [LARGE SCALE GENOMIC DNA]</scope>
    <source>
        <strain evidence="5">Cc1.17</strain>
    </source>
</reference>
<dbReference type="OrthoDB" id="218695at2"/>
<dbReference type="GO" id="GO:0007165">
    <property type="term" value="P:signal transduction"/>
    <property type="evidence" value="ECO:0007669"/>
    <property type="project" value="InterPro"/>
</dbReference>
<protein>
    <recommendedName>
        <fullName evidence="6">TIR domain-containing protein</fullName>
    </recommendedName>
</protein>
<comment type="caution">
    <text evidence="4">The sequence shown here is derived from an EMBL/GenBank/DDBJ whole genome shotgun (WGS) entry which is preliminary data.</text>
</comment>
<feature type="compositionally biased region" description="Low complexity" evidence="1">
    <location>
        <begin position="293"/>
        <end position="314"/>
    </location>
</feature>
<dbReference type="PROSITE" id="PS50104">
    <property type="entry name" value="TIR"/>
    <property type="match status" value="1"/>
</dbReference>
<dbReference type="PROSITE" id="PS50093">
    <property type="entry name" value="PKD"/>
    <property type="match status" value="1"/>
</dbReference>
<feature type="domain" description="TIR" evidence="3">
    <location>
        <begin position="12"/>
        <end position="140"/>
    </location>
</feature>
<dbReference type="InterPro" id="IPR035986">
    <property type="entry name" value="PKD_dom_sf"/>
</dbReference>
<feature type="region of interest" description="Disordered" evidence="1">
    <location>
        <begin position="293"/>
        <end position="346"/>
    </location>
</feature>
<gene>
    <name evidence="4" type="ORF">CC117_25435</name>
</gene>
<proteinExistence type="predicted"/>
<dbReference type="SUPFAM" id="SSF49299">
    <property type="entry name" value="PKD domain"/>
    <property type="match status" value="1"/>
</dbReference>
<dbReference type="Gene3D" id="2.60.40.10">
    <property type="entry name" value="Immunoglobulins"/>
    <property type="match status" value="1"/>
</dbReference>
<feature type="domain" description="PKD" evidence="2">
    <location>
        <begin position="380"/>
        <end position="418"/>
    </location>
</feature>
<sequence>MDDDVDAGETQQGWDFFVSYTQNDRDWAEWIAWQIEDLGYTVLIQAWDFVAGSYWMAMMERGIRDAQHTVAVLSGTYLRSVYGEREWQAALQADPQGFRRRLVPVRVSDCARPRLLKDLISIDLVDRSESEAARHLRQQITVVVDGRAKPKAAPRFPLTSAITVRAGADESTDTTAAPVPAGPDGVTGPASEDTDPVLVSCPGSGETDAGAIADRAGPTSPPGLVRPARAPRSEPPAFPVAAGRSGNPTRVAMVGAATLLAGAVATDLGDDRNITIIPSPKISLTVLTGPTPVTPDLSGATPAASPSASSALPETPSPAPVPSPTTVPSTQATPETPPGPGRTTAGTETFLSATVTLDVHSGAAPLEVRADGGQSVAGSSPIREYAFSFDDVVKKGTEATSSHRFTEPGKHTITLTVTVTDEAGRQAKSRPESVHVESTARLSAPTLIMPMDNTPVFSGTSLDLMWNAVPGAADYTVEIERQTGESSWEHADTLRNQGATAVHTFTSPLERWQVITHGADGTTGLASEWRRVRLAPG</sequence>
<dbReference type="CDD" id="cd00146">
    <property type="entry name" value="PKD"/>
    <property type="match status" value="1"/>
</dbReference>
<accession>A0A1S1Q9Z6</accession>
<evidence type="ECO:0000259" key="3">
    <source>
        <dbReference type="PROSITE" id="PS50104"/>
    </source>
</evidence>
<dbReference type="GO" id="GO:0005975">
    <property type="term" value="P:carbohydrate metabolic process"/>
    <property type="evidence" value="ECO:0007669"/>
    <property type="project" value="UniProtKB-ARBA"/>
</dbReference>
<dbReference type="InterPro" id="IPR000601">
    <property type="entry name" value="PKD_dom"/>
</dbReference>
<dbReference type="InterPro" id="IPR035897">
    <property type="entry name" value="Toll_tir_struct_dom_sf"/>
</dbReference>
<organism evidence="4 5">
    <name type="scientific">Parafrankia colletiae</name>
    <dbReference type="NCBI Taxonomy" id="573497"/>
    <lineage>
        <taxon>Bacteria</taxon>
        <taxon>Bacillati</taxon>
        <taxon>Actinomycetota</taxon>
        <taxon>Actinomycetes</taxon>
        <taxon>Frankiales</taxon>
        <taxon>Frankiaceae</taxon>
        <taxon>Parafrankia</taxon>
    </lineage>
</organism>